<feature type="domain" description="T6SS Phospholipase effector Tle1-like catalytic" evidence="1">
    <location>
        <begin position="2"/>
        <end position="251"/>
    </location>
</feature>
<dbReference type="Pfam" id="PF09994">
    <property type="entry name" value="T6SS_Tle1-like_cat"/>
    <property type="match status" value="1"/>
</dbReference>
<gene>
    <name evidence="2" type="ORF">GYMLUDRAFT_88233</name>
</gene>
<dbReference type="PANTHER" id="PTHR33840">
    <property type="match status" value="1"/>
</dbReference>
<dbReference type="AlphaFoldDB" id="A0A0D0BH61"/>
<dbReference type="OrthoDB" id="3057168at2759"/>
<proteinExistence type="predicted"/>
<dbReference type="InterPro" id="IPR018712">
    <property type="entry name" value="Tle1-like_cat"/>
</dbReference>
<evidence type="ECO:0000259" key="1">
    <source>
        <dbReference type="Pfam" id="PF09994"/>
    </source>
</evidence>
<dbReference type="Proteomes" id="UP000053593">
    <property type="component" value="Unassembled WGS sequence"/>
</dbReference>
<evidence type="ECO:0000313" key="3">
    <source>
        <dbReference type="Proteomes" id="UP000053593"/>
    </source>
</evidence>
<organism evidence="2 3">
    <name type="scientific">Collybiopsis luxurians FD-317 M1</name>
    <dbReference type="NCBI Taxonomy" id="944289"/>
    <lineage>
        <taxon>Eukaryota</taxon>
        <taxon>Fungi</taxon>
        <taxon>Dikarya</taxon>
        <taxon>Basidiomycota</taxon>
        <taxon>Agaricomycotina</taxon>
        <taxon>Agaricomycetes</taxon>
        <taxon>Agaricomycetidae</taxon>
        <taxon>Agaricales</taxon>
        <taxon>Marasmiineae</taxon>
        <taxon>Omphalotaceae</taxon>
        <taxon>Collybiopsis</taxon>
        <taxon>Collybiopsis luxurians</taxon>
    </lineage>
</organism>
<dbReference type="EMBL" id="KN834820">
    <property type="protein sequence ID" value="KIK54081.1"/>
    <property type="molecule type" value="Genomic_DNA"/>
</dbReference>
<dbReference type="HOGENOM" id="CLU_005049_1_2_1"/>
<protein>
    <recommendedName>
        <fullName evidence="1">T6SS Phospholipase effector Tle1-like catalytic domain-containing protein</fullName>
    </recommendedName>
</protein>
<keyword evidence="3" id="KW-1185">Reference proteome</keyword>
<sequence>MKRILVFCDGTGKSSSRDEHSVPTNVQRFHDALLYSPDSITFFHTGIGTEDLGLVGFVKTYPQKLIDEIIADTYSFIMTNYRPGDSIFIFGFSRGAFFARVLANFVARFGVYKKPKSTSNFDFRLALKAYKGGTLDRDIEEGRIPKGDKVEIEVVGCWDTVASLGDLWTAGGVSGKYEHYSGALVKGIKHAFHALALDEYRRPFSPTMWFLPEDAPEIDLQQCWFPGVHANVGGGYDDQATADLAFAWMVNLCRPFLEFNQDYLDKVVDLHYNPSKLDRSSDRSPRLKVNGFHMEYQGWGGGRCYDSYRLGQTWSWKYRTPGAYGGYDEETNETIHPSVRARWQSSREKCRKLKDGLGVYAPEALRGFEPREGANGSWEWVKKEKGQEVLVISEASFPARAKLPNDPTSVSLKLSFEEVLRLAQD</sequence>
<name>A0A0D0BH61_9AGAR</name>
<accession>A0A0D0BH61</accession>
<dbReference type="PANTHER" id="PTHR33840:SF16">
    <property type="entry name" value="DUF2235 DOMAIN-CONTAINING PROTEIN"/>
    <property type="match status" value="1"/>
</dbReference>
<reference evidence="2 3" key="1">
    <citation type="submission" date="2014-04" db="EMBL/GenBank/DDBJ databases">
        <title>Evolutionary Origins and Diversification of the Mycorrhizal Mutualists.</title>
        <authorList>
            <consortium name="DOE Joint Genome Institute"/>
            <consortium name="Mycorrhizal Genomics Consortium"/>
            <person name="Kohler A."/>
            <person name="Kuo A."/>
            <person name="Nagy L.G."/>
            <person name="Floudas D."/>
            <person name="Copeland A."/>
            <person name="Barry K.W."/>
            <person name="Cichocki N."/>
            <person name="Veneault-Fourrey C."/>
            <person name="LaButti K."/>
            <person name="Lindquist E.A."/>
            <person name="Lipzen A."/>
            <person name="Lundell T."/>
            <person name="Morin E."/>
            <person name="Murat C."/>
            <person name="Riley R."/>
            <person name="Ohm R."/>
            <person name="Sun H."/>
            <person name="Tunlid A."/>
            <person name="Henrissat B."/>
            <person name="Grigoriev I.V."/>
            <person name="Hibbett D.S."/>
            <person name="Martin F."/>
        </authorList>
    </citation>
    <scope>NUCLEOTIDE SEQUENCE [LARGE SCALE GENOMIC DNA]</scope>
    <source>
        <strain evidence="2 3">FD-317 M1</strain>
    </source>
</reference>
<evidence type="ECO:0000313" key="2">
    <source>
        <dbReference type="EMBL" id="KIK54081.1"/>
    </source>
</evidence>